<organism evidence="3 4">
    <name type="scientific">Sulfurospirillum multivorans (strain DM 12446 / JCM 15788 / NBRC 109480)</name>
    <dbReference type="NCBI Taxonomy" id="1150621"/>
    <lineage>
        <taxon>Bacteria</taxon>
        <taxon>Pseudomonadati</taxon>
        <taxon>Campylobacterota</taxon>
        <taxon>Epsilonproteobacteria</taxon>
        <taxon>Campylobacterales</taxon>
        <taxon>Sulfurospirillaceae</taxon>
        <taxon>Sulfurospirillum</taxon>
    </lineage>
</organism>
<dbReference type="NCBIfam" id="NF041772">
    <property type="entry name" value="tung_bind_TupA"/>
    <property type="match status" value="1"/>
</dbReference>
<reference evidence="3 4" key="1">
    <citation type="journal article" date="2014" name="Environ. Microbiol.">
        <title>Insights into organohalide respiration and the versatile catabolism of Sulfurospirillum multivorans gained from comparative genomics and physiological studies.</title>
        <authorList>
            <person name="Goris T."/>
            <person name="Schubert T."/>
            <person name="Gadkari J."/>
            <person name="Wubet T."/>
            <person name="Tarkka M."/>
            <person name="Buscot F."/>
            <person name="Adrian L."/>
            <person name="Diekert G."/>
        </authorList>
    </citation>
    <scope>NUCLEOTIDE SEQUENCE [LARGE SCALE GENOMIC DNA]</scope>
    <source>
        <strain evidence="4">DM 12446 / JCM 15788 / NBRC 109480</strain>
    </source>
</reference>
<dbReference type="Gene3D" id="3.40.190.10">
    <property type="entry name" value="Periplasmic binding protein-like II"/>
    <property type="match status" value="2"/>
</dbReference>
<proteinExistence type="predicted"/>
<dbReference type="SUPFAM" id="SSF53850">
    <property type="entry name" value="Periplasmic binding protein-like II"/>
    <property type="match status" value="1"/>
</dbReference>
<dbReference type="GO" id="GO:1901238">
    <property type="term" value="F:ABC-type tungstate transporter activity"/>
    <property type="evidence" value="ECO:0007669"/>
    <property type="project" value="InterPro"/>
</dbReference>
<dbReference type="RefSeq" id="WP_025345931.1">
    <property type="nucleotide sequence ID" value="NZ_CP007201.1"/>
</dbReference>
<dbReference type="Proteomes" id="UP000019322">
    <property type="component" value="Chromosome"/>
</dbReference>
<dbReference type="InterPro" id="IPR024370">
    <property type="entry name" value="PBP_domain"/>
</dbReference>
<name>A0AA86AQK6_SULMK</name>
<dbReference type="EMBL" id="CP007201">
    <property type="protein sequence ID" value="AHJ14102.1"/>
    <property type="molecule type" value="Genomic_DNA"/>
</dbReference>
<feature type="chain" id="PRO_5041719079" evidence="1">
    <location>
        <begin position="26"/>
        <end position="277"/>
    </location>
</feature>
<evidence type="ECO:0000256" key="1">
    <source>
        <dbReference type="SAM" id="SignalP"/>
    </source>
</evidence>
<feature type="signal peptide" evidence="1">
    <location>
        <begin position="1"/>
        <end position="25"/>
    </location>
</feature>
<dbReference type="InterPro" id="IPR052738">
    <property type="entry name" value="ABC-Tungstate_binding"/>
</dbReference>
<dbReference type="KEGG" id="smul:SMUL_2865"/>
<dbReference type="PANTHER" id="PTHR37945:SF1">
    <property type="entry name" value="EXTRACELLULAR TUNGSTATE BINDING PROTEIN"/>
    <property type="match status" value="1"/>
</dbReference>
<keyword evidence="1" id="KW-0732">Signal</keyword>
<evidence type="ECO:0000259" key="2">
    <source>
        <dbReference type="Pfam" id="PF12849"/>
    </source>
</evidence>
<dbReference type="InterPro" id="IPR053775">
    <property type="entry name" value="TupA"/>
</dbReference>
<accession>A0AA86AQK6</accession>
<dbReference type="PANTHER" id="PTHR37945">
    <property type="entry name" value="EXTRACELLULAR TUNGSTATE BINDING PROTEIN"/>
    <property type="match status" value="1"/>
</dbReference>
<protein>
    <submittedName>
        <fullName evidence="3">ABC-type tungstate transport system, periplasmic binding protein</fullName>
    </submittedName>
</protein>
<feature type="domain" description="PBP" evidence="2">
    <location>
        <begin position="29"/>
        <end position="252"/>
    </location>
</feature>
<dbReference type="Pfam" id="PF12849">
    <property type="entry name" value="PBP_like_2"/>
    <property type="match status" value="1"/>
</dbReference>
<gene>
    <name evidence="3" type="ORF">SMUL_2865</name>
</gene>
<evidence type="ECO:0000313" key="3">
    <source>
        <dbReference type="EMBL" id="AHJ14102.1"/>
    </source>
</evidence>
<sequence>MFSVKNRLKGKLLFSLLALSSLLCATDLKMATTTSTGDTGLLDVLVPQYKADTGVDLKWVAVGTGNALKLGENCDVSVVFVHAPKSELEYVEKGFGVNRTPVMYNDFVIIGNPELKAKFAGKSISEVFKTIETEQIKFVSRGDKSGTHSKEKNVWNAAVGHVPEKQPWYLESGQGMIATINIADEQKGVTLTDRGTYIKYEANHKGKPPLVIVYEGDKNLKNLYSVMAVNPKRCANADYKGALKFIEWITTDKVQTEIANFKLMDKQLFTPDFKTRP</sequence>
<dbReference type="AlphaFoldDB" id="A0AA86AQK6"/>
<evidence type="ECO:0000313" key="4">
    <source>
        <dbReference type="Proteomes" id="UP000019322"/>
    </source>
</evidence>